<dbReference type="PANTHER" id="PTHR43289">
    <property type="entry name" value="MITOGEN-ACTIVATED PROTEIN KINASE KINASE KINASE 20-RELATED"/>
    <property type="match status" value="1"/>
</dbReference>
<gene>
    <name evidence="10" type="ORF">KIH39_07435</name>
</gene>
<feature type="compositionally biased region" description="Basic and acidic residues" evidence="8">
    <location>
        <begin position="39"/>
        <end position="64"/>
    </location>
</feature>
<dbReference type="Pfam" id="PF03781">
    <property type="entry name" value="FGE-sulfatase"/>
    <property type="match status" value="1"/>
</dbReference>
<keyword evidence="4 7" id="KW-0547">Nucleotide-binding</keyword>
<sequence>MPDHTKQTKLLPGEQSASGQQPNPTFDTADFQSGSPGHSPEDKTRGPDRKTTLEEERTTEHEPEAIPGYKVEGILGQGGMGIVYKAKDLSLKRTVALKMIISGDFAGSKELARFRIEAEAVARLQHPNIVQIHEVGETKGRPYLALEFVEGGTLATKLAGKPLPLREAAKLVESLARGMQLAHSRNVIHRDLKPGNILLKSDGTPKIADFGLARQLDTDSSETQSGAVIGTPSYMAPEQAAGMANEAGPATDVYALGAILYECLTGKPPFKAESMMKTLDLVRNAQPVRPSLLQPGVPLDLETICLKCLRKEPENRYASAAELADELVRFLQGEPILARPMGRIERMERWVQRNPVVTGLLAAVAVSLLAGISVSYWKYREAKLAAEKAIKAQNFLVSIFKISETHSDGGNVTAREILADAQRRIPIEFADQPELQAVLTAAIKEVNRNIHKTIPAALVLEVSGPIKIQSKHEWKGQSDSQRLLYPEDQLELGPGATCHLYFLEDLHHEWLKAGSKCSIEQNGCEPPEAVRERDSNSLMTFVRVPKGKFYRGWSANKLPNLTEIPEDFEIAVHAVTQGLWMDVMKQNPSIISRQGDYSHLVKSVSDEELKLFPVENVTYAEIEIFLIKLNEREKSRGFRYKLPTEHQWEYACRGAAHTLEECSYYYYFDTPTNRLTSQLANFDAIEEPDLGKNKKKNLPVRVGMYPPNKLGLHDMHGNIWQLCTSSKVDSKISKAKDNGKFITVARGGGYSERAQKCDSAHSFFPPENVRMEVIGFRLVRVPMS</sequence>
<dbReference type="Pfam" id="PF00069">
    <property type="entry name" value="Pkinase"/>
    <property type="match status" value="1"/>
</dbReference>
<dbReference type="Gene3D" id="1.10.510.10">
    <property type="entry name" value="Transferase(Phosphotransferase) domain 1"/>
    <property type="match status" value="1"/>
</dbReference>
<evidence type="ECO:0000313" key="11">
    <source>
        <dbReference type="Proteomes" id="UP000676194"/>
    </source>
</evidence>
<evidence type="ECO:0000256" key="3">
    <source>
        <dbReference type="ARBA" id="ARBA00022679"/>
    </source>
</evidence>
<feature type="region of interest" description="Disordered" evidence="8">
    <location>
        <begin position="1"/>
        <end position="64"/>
    </location>
</feature>
<dbReference type="Gene3D" id="3.90.1580.10">
    <property type="entry name" value="paralog of FGE (formylglycine-generating enzyme)"/>
    <property type="match status" value="1"/>
</dbReference>
<keyword evidence="11" id="KW-1185">Reference proteome</keyword>
<dbReference type="KEGG" id="tsph:KIH39_07435"/>
<dbReference type="AlphaFoldDB" id="A0A8E6EW86"/>
<evidence type="ECO:0000256" key="8">
    <source>
        <dbReference type="SAM" id="MobiDB-lite"/>
    </source>
</evidence>
<dbReference type="SUPFAM" id="SSF56112">
    <property type="entry name" value="Protein kinase-like (PK-like)"/>
    <property type="match status" value="1"/>
</dbReference>
<reference evidence="10" key="1">
    <citation type="submission" date="2021-05" db="EMBL/GenBank/DDBJ databases">
        <title>Complete genome sequence of the cellulolytic planctomycete Telmatocola sphagniphila SP2T and characterization of the first cellulase from planctomycetes.</title>
        <authorList>
            <person name="Rakitin A.L."/>
            <person name="Beletsky A.V."/>
            <person name="Naumoff D.G."/>
            <person name="Kulichevskaya I.S."/>
            <person name="Mardanov A.V."/>
            <person name="Ravin N.V."/>
            <person name="Dedysh S.N."/>
        </authorList>
    </citation>
    <scope>NUCLEOTIDE SEQUENCE</scope>
    <source>
        <strain evidence="10">SP2T</strain>
    </source>
</reference>
<dbReference type="EMBL" id="CP074694">
    <property type="protein sequence ID" value="QVL33730.1"/>
    <property type="molecule type" value="Genomic_DNA"/>
</dbReference>
<evidence type="ECO:0000256" key="5">
    <source>
        <dbReference type="ARBA" id="ARBA00022777"/>
    </source>
</evidence>
<dbReference type="SUPFAM" id="SSF56436">
    <property type="entry name" value="C-type lectin-like"/>
    <property type="match status" value="1"/>
</dbReference>
<proteinExistence type="predicted"/>
<dbReference type="InterPro" id="IPR016187">
    <property type="entry name" value="CTDL_fold"/>
</dbReference>
<organism evidence="10 11">
    <name type="scientific">Telmatocola sphagniphila</name>
    <dbReference type="NCBI Taxonomy" id="1123043"/>
    <lineage>
        <taxon>Bacteria</taxon>
        <taxon>Pseudomonadati</taxon>
        <taxon>Planctomycetota</taxon>
        <taxon>Planctomycetia</taxon>
        <taxon>Gemmatales</taxon>
        <taxon>Gemmataceae</taxon>
    </lineage>
</organism>
<dbReference type="PANTHER" id="PTHR43289:SF6">
    <property type="entry name" value="SERINE_THREONINE-PROTEIN KINASE NEKL-3"/>
    <property type="match status" value="1"/>
</dbReference>
<dbReference type="InterPro" id="IPR011009">
    <property type="entry name" value="Kinase-like_dom_sf"/>
</dbReference>
<dbReference type="FunFam" id="1.10.510.10:FF:000021">
    <property type="entry name" value="Serine/threonine protein kinase"/>
    <property type="match status" value="1"/>
</dbReference>
<dbReference type="Proteomes" id="UP000676194">
    <property type="component" value="Chromosome"/>
</dbReference>
<evidence type="ECO:0000259" key="9">
    <source>
        <dbReference type="PROSITE" id="PS50011"/>
    </source>
</evidence>
<protein>
    <recommendedName>
        <fullName evidence="1">non-specific serine/threonine protein kinase</fullName>
        <ecNumber evidence="1">2.7.11.1</ecNumber>
    </recommendedName>
</protein>
<dbReference type="CDD" id="cd14014">
    <property type="entry name" value="STKc_PknB_like"/>
    <property type="match status" value="1"/>
</dbReference>
<dbReference type="InterPro" id="IPR042095">
    <property type="entry name" value="SUMF_sf"/>
</dbReference>
<evidence type="ECO:0000256" key="1">
    <source>
        <dbReference type="ARBA" id="ARBA00012513"/>
    </source>
</evidence>
<dbReference type="PROSITE" id="PS50011">
    <property type="entry name" value="PROTEIN_KINASE_DOM"/>
    <property type="match status" value="1"/>
</dbReference>
<keyword evidence="3" id="KW-0808">Transferase</keyword>
<dbReference type="PROSITE" id="PS00107">
    <property type="entry name" value="PROTEIN_KINASE_ATP"/>
    <property type="match status" value="1"/>
</dbReference>
<dbReference type="InterPro" id="IPR017441">
    <property type="entry name" value="Protein_kinase_ATP_BS"/>
</dbReference>
<keyword evidence="6 7" id="KW-0067">ATP-binding</keyword>
<feature type="compositionally biased region" description="Polar residues" evidence="8">
    <location>
        <begin position="15"/>
        <end position="36"/>
    </location>
</feature>
<dbReference type="PROSITE" id="PS00108">
    <property type="entry name" value="PROTEIN_KINASE_ST"/>
    <property type="match status" value="1"/>
</dbReference>
<dbReference type="InterPro" id="IPR005532">
    <property type="entry name" value="SUMF_dom"/>
</dbReference>
<keyword evidence="5 10" id="KW-0418">Kinase</keyword>
<dbReference type="SMART" id="SM00220">
    <property type="entry name" value="S_TKc"/>
    <property type="match status" value="1"/>
</dbReference>
<dbReference type="GO" id="GO:0004674">
    <property type="term" value="F:protein serine/threonine kinase activity"/>
    <property type="evidence" value="ECO:0007669"/>
    <property type="project" value="UniProtKB-KW"/>
</dbReference>
<evidence type="ECO:0000256" key="7">
    <source>
        <dbReference type="PROSITE-ProRule" id="PRU10141"/>
    </source>
</evidence>
<evidence type="ECO:0000256" key="6">
    <source>
        <dbReference type="ARBA" id="ARBA00022840"/>
    </source>
</evidence>
<keyword evidence="2" id="KW-0723">Serine/threonine-protein kinase</keyword>
<feature type="binding site" evidence="7">
    <location>
        <position position="98"/>
    </location>
    <ligand>
        <name>ATP</name>
        <dbReference type="ChEBI" id="CHEBI:30616"/>
    </ligand>
</feature>
<feature type="domain" description="Protein kinase" evidence="9">
    <location>
        <begin position="69"/>
        <end position="328"/>
    </location>
</feature>
<dbReference type="Gene3D" id="3.30.200.20">
    <property type="entry name" value="Phosphorylase Kinase, domain 1"/>
    <property type="match status" value="1"/>
</dbReference>
<evidence type="ECO:0000313" key="10">
    <source>
        <dbReference type="EMBL" id="QVL33730.1"/>
    </source>
</evidence>
<dbReference type="InterPro" id="IPR000719">
    <property type="entry name" value="Prot_kinase_dom"/>
</dbReference>
<evidence type="ECO:0000256" key="4">
    <source>
        <dbReference type="ARBA" id="ARBA00022741"/>
    </source>
</evidence>
<dbReference type="RefSeq" id="WP_213498689.1">
    <property type="nucleotide sequence ID" value="NZ_CP074694.1"/>
</dbReference>
<dbReference type="GO" id="GO:0005524">
    <property type="term" value="F:ATP binding"/>
    <property type="evidence" value="ECO:0007669"/>
    <property type="project" value="UniProtKB-UniRule"/>
</dbReference>
<accession>A0A8E6EW86</accession>
<dbReference type="EC" id="2.7.11.1" evidence="1"/>
<name>A0A8E6EW86_9BACT</name>
<dbReference type="InterPro" id="IPR008271">
    <property type="entry name" value="Ser/Thr_kinase_AS"/>
</dbReference>
<evidence type="ECO:0000256" key="2">
    <source>
        <dbReference type="ARBA" id="ARBA00022527"/>
    </source>
</evidence>